<name>A0ABY7E5C3_MYAAR</name>
<keyword evidence="3" id="KW-0328">Glycosyltransferase</keyword>
<evidence type="ECO:0000256" key="3">
    <source>
        <dbReference type="ARBA" id="ARBA00022676"/>
    </source>
</evidence>
<keyword evidence="4" id="KW-0808">Transferase</keyword>
<keyword evidence="5 11" id="KW-0812">Transmembrane</keyword>
<gene>
    <name evidence="12" type="ORF">MAR_020409</name>
</gene>
<keyword evidence="7 11" id="KW-1133">Transmembrane helix</keyword>
<accession>A0ABY7E5C3</accession>
<evidence type="ECO:0000256" key="2">
    <source>
        <dbReference type="ARBA" id="ARBA00004922"/>
    </source>
</evidence>
<dbReference type="PANTHER" id="PTHR19297:SF185">
    <property type="entry name" value="BETA-1,3-GALACTOSYL-O-GLYCOSYL-GLYCOPROTEIN BETA-1,6-N-ACETYLGLUCOSAMINYLTRANSFERASE 3"/>
    <property type="match status" value="1"/>
</dbReference>
<feature type="transmembrane region" description="Helical" evidence="11">
    <location>
        <begin position="16"/>
        <end position="34"/>
    </location>
</feature>
<evidence type="ECO:0000256" key="8">
    <source>
        <dbReference type="ARBA" id="ARBA00023136"/>
    </source>
</evidence>
<keyword evidence="8 11" id="KW-0472">Membrane</keyword>
<sequence>MAQTTTVKSSHMLRSLKYLSGFLFLTLFGFMLYLSDSIRYTPSSSIYTFDKEGRVNVSGIFHLLPTVHPILSQRDSYYIQDRRVKQVNCAAIFDADENETALAERLASTENRTFLQPVDYMNMTSNCPKFILDRGYITDPLDELENDFPIAFSILMFVAIEQAERLLRAIYRPQNLYCFHIDAKSDNDLYDAMSRVATCFENVHVLDKRVDVQWGQMSVLEPELLCMEYLWNRSAKWKYFINLTGQEFPLKTNNELVRILQAYNGSNDIEGTIKRANTNRWADAGPPPHGVVPTKGAVHIIASRGYVDFVLHDPIAADILNWTRKTVVPDETFFSTLNHNPSLGVPGSYKGIPETDGDIKPFLARYKNWGERKCHGKRVRVVCVNGARDLPPLKDTKQLFVNKFQQEFHPLAYDCLEELLFNRTRDVHLGLSIFDPTFYTNLGFVKNKVGR</sequence>
<keyword evidence="9" id="KW-0325">Glycoprotein</keyword>
<evidence type="ECO:0000256" key="4">
    <source>
        <dbReference type="ARBA" id="ARBA00022679"/>
    </source>
</evidence>
<evidence type="ECO:0000256" key="5">
    <source>
        <dbReference type="ARBA" id="ARBA00022692"/>
    </source>
</evidence>
<evidence type="ECO:0000313" key="13">
    <source>
        <dbReference type="Proteomes" id="UP001164746"/>
    </source>
</evidence>
<evidence type="ECO:0000256" key="7">
    <source>
        <dbReference type="ARBA" id="ARBA00022989"/>
    </source>
</evidence>
<reference evidence="12" key="1">
    <citation type="submission" date="2022-11" db="EMBL/GenBank/DDBJ databases">
        <title>Centuries of genome instability and evolution in soft-shell clam transmissible cancer (bioRxiv).</title>
        <authorList>
            <person name="Hart S.F.M."/>
            <person name="Yonemitsu M.A."/>
            <person name="Giersch R.M."/>
            <person name="Beal B.F."/>
            <person name="Arriagada G."/>
            <person name="Davis B.W."/>
            <person name="Ostrander E.A."/>
            <person name="Goff S.P."/>
            <person name="Metzger M.J."/>
        </authorList>
    </citation>
    <scope>NUCLEOTIDE SEQUENCE</scope>
    <source>
        <strain evidence="12">MELC-2E11</strain>
        <tissue evidence="12">Siphon/mantle</tissue>
    </source>
</reference>
<keyword evidence="6" id="KW-0735">Signal-anchor</keyword>
<evidence type="ECO:0000256" key="11">
    <source>
        <dbReference type="SAM" id="Phobius"/>
    </source>
</evidence>
<evidence type="ECO:0000256" key="10">
    <source>
        <dbReference type="ARBA" id="ARBA00038150"/>
    </source>
</evidence>
<organism evidence="12 13">
    <name type="scientific">Mya arenaria</name>
    <name type="common">Soft-shell clam</name>
    <dbReference type="NCBI Taxonomy" id="6604"/>
    <lineage>
        <taxon>Eukaryota</taxon>
        <taxon>Metazoa</taxon>
        <taxon>Spiralia</taxon>
        <taxon>Lophotrochozoa</taxon>
        <taxon>Mollusca</taxon>
        <taxon>Bivalvia</taxon>
        <taxon>Autobranchia</taxon>
        <taxon>Heteroconchia</taxon>
        <taxon>Euheterodonta</taxon>
        <taxon>Imparidentia</taxon>
        <taxon>Neoheterodontei</taxon>
        <taxon>Myida</taxon>
        <taxon>Myoidea</taxon>
        <taxon>Myidae</taxon>
        <taxon>Mya</taxon>
    </lineage>
</organism>
<comment type="subcellular location">
    <subcellularLocation>
        <location evidence="1">Membrane</location>
        <topology evidence="1">Single-pass type II membrane protein</topology>
    </subcellularLocation>
</comment>
<evidence type="ECO:0000313" key="12">
    <source>
        <dbReference type="EMBL" id="WAR05040.1"/>
    </source>
</evidence>
<dbReference type="Proteomes" id="UP001164746">
    <property type="component" value="Chromosome 5"/>
</dbReference>
<evidence type="ECO:0000256" key="6">
    <source>
        <dbReference type="ARBA" id="ARBA00022968"/>
    </source>
</evidence>
<protein>
    <submittedName>
        <fullName evidence="12">GCNT1-like protein</fullName>
    </submittedName>
</protein>
<comment type="similarity">
    <text evidence="10">Belongs to the glycosyltransferase 14 family.</text>
</comment>
<keyword evidence="13" id="KW-1185">Reference proteome</keyword>
<dbReference type="Pfam" id="PF02485">
    <property type="entry name" value="Branch"/>
    <property type="match status" value="1"/>
</dbReference>
<evidence type="ECO:0000256" key="9">
    <source>
        <dbReference type="ARBA" id="ARBA00023180"/>
    </source>
</evidence>
<evidence type="ECO:0000256" key="1">
    <source>
        <dbReference type="ARBA" id="ARBA00004606"/>
    </source>
</evidence>
<dbReference type="PANTHER" id="PTHR19297">
    <property type="entry name" value="GLYCOSYLTRANSFERASE 14 FAMILY MEMBER"/>
    <property type="match status" value="1"/>
</dbReference>
<dbReference type="EMBL" id="CP111016">
    <property type="protein sequence ID" value="WAR05040.1"/>
    <property type="molecule type" value="Genomic_DNA"/>
</dbReference>
<comment type="pathway">
    <text evidence="2">Protein modification; protein glycosylation.</text>
</comment>
<dbReference type="InterPro" id="IPR003406">
    <property type="entry name" value="Glyco_trans_14"/>
</dbReference>
<proteinExistence type="inferred from homology"/>